<dbReference type="PANTHER" id="PTHR15541:SF2">
    <property type="entry name" value="GRANULYSIN"/>
    <property type="match status" value="1"/>
</dbReference>
<feature type="chain" id="PRO_5035849875" description="Saposin B-type domain-containing protein" evidence="2">
    <location>
        <begin position="21"/>
        <end position="148"/>
    </location>
</feature>
<reference evidence="4" key="1">
    <citation type="thesis" date="2021" institute="BYU ScholarsArchive" country="Provo, UT, USA">
        <title>Applications of and Algorithms for Genome Assembly and Genomic Analyses with an Emphasis on Marine Teleosts.</title>
        <authorList>
            <person name="Pickett B.D."/>
        </authorList>
    </citation>
    <scope>NUCLEOTIDE SEQUENCE</scope>
    <source>
        <strain evidence="4">HI-2016</strain>
    </source>
</reference>
<dbReference type="PANTHER" id="PTHR15541">
    <property type="entry name" value="GRANULYSIN RELATED"/>
    <property type="match status" value="1"/>
</dbReference>
<evidence type="ECO:0000259" key="3">
    <source>
        <dbReference type="PROSITE" id="PS50015"/>
    </source>
</evidence>
<dbReference type="SMART" id="SM00741">
    <property type="entry name" value="SapB"/>
    <property type="match status" value="1"/>
</dbReference>
<proteinExistence type="predicted"/>
<organism evidence="4 5">
    <name type="scientific">Albula glossodonta</name>
    <name type="common">roundjaw bonefish</name>
    <dbReference type="NCBI Taxonomy" id="121402"/>
    <lineage>
        <taxon>Eukaryota</taxon>
        <taxon>Metazoa</taxon>
        <taxon>Chordata</taxon>
        <taxon>Craniata</taxon>
        <taxon>Vertebrata</taxon>
        <taxon>Euteleostomi</taxon>
        <taxon>Actinopterygii</taxon>
        <taxon>Neopterygii</taxon>
        <taxon>Teleostei</taxon>
        <taxon>Albuliformes</taxon>
        <taxon>Albulidae</taxon>
        <taxon>Albula</taxon>
    </lineage>
</organism>
<comment type="caution">
    <text evidence="4">The sequence shown here is derived from an EMBL/GenBank/DDBJ whole genome shotgun (WGS) entry which is preliminary data.</text>
</comment>
<dbReference type="SUPFAM" id="SSF47862">
    <property type="entry name" value="Saposin"/>
    <property type="match status" value="1"/>
</dbReference>
<keyword evidence="2" id="KW-0732">Signal</keyword>
<accession>A0A8T2MTR1</accession>
<dbReference type="Proteomes" id="UP000824540">
    <property type="component" value="Unassembled WGS sequence"/>
</dbReference>
<dbReference type="EMBL" id="JAFBMS010000392">
    <property type="protein sequence ID" value="KAG9331053.1"/>
    <property type="molecule type" value="Genomic_DNA"/>
</dbReference>
<dbReference type="OrthoDB" id="69496at2759"/>
<protein>
    <recommendedName>
        <fullName evidence="3">Saposin B-type domain-containing protein</fullName>
    </recommendedName>
</protein>
<dbReference type="AlphaFoldDB" id="A0A8T2MTR1"/>
<sequence length="148" mass="16773">MTSTVAVCLLLTCLVLAVGGSYHDERFFDTEDETVDDVANDMGTVSKEQIPGFCWVCKRIMRRVKRLLPANATQDQICEKLHHVCNRLPRFIRRTCTKVVSRYLSKLAAELATNDGARAACTKIRLCRLGPILHLTILHLTWNQKVNM</sequence>
<dbReference type="InterPro" id="IPR007856">
    <property type="entry name" value="SapB_1"/>
</dbReference>
<feature type="signal peptide" evidence="2">
    <location>
        <begin position="1"/>
        <end position="20"/>
    </location>
</feature>
<dbReference type="InterPro" id="IPR011001">
    <property type="entry name" value="Saposin-like"/>
</dbReference>
<dbReference type="Pfam" id="PF05184">
    <property type="entry name" value="SapB_1"/>
    <property type="match status" value="1"/>
</dbReference>
<keyword evidence="5" id="KW-1185">Reference proteome</keyword>
<dbReference type="GO" id="GO:0042742">
    <property type="term" value="P:defense response to bacterium"/>
    <property type="evidence" value="ECO:0007669"/>
    <property type="project" value="InterPro"/>
</dbReference>
<dbReference type="Gene3D" id="1.10.225.10">
    <property type="entry name" value="Saposin-like"/>
    <property type="match status" value="1"/>
</dbReference>
<evidence type="ECO:0000313" key="5">
    <source>
        <dbReference type="Proteomes" id="UP000824540"/>
    </source>
</evidence>
<evidence type="ECO:0000313" key="4">
    <source>
        <dbReference type="EMBL" id="KAG9331053.1"/>
    </source>
</evidence>
<dbReference type="InterPro" id="IPR038847">
    <property type="entry name" value="Granulysin-like"/>
</dbReference>
<name>A0A8T2MTR1_9TELE</name>
<dbReference type="GO" id="GO:0006629">
    <property type="term" value="P:lipid metabolic process"/>
    <property type="evidence" value="ECO:0007669"/>
    <property type="project" value="InterPro"/>
</dbReference>
<gene>
    <name evidence="4" type="ORF">JZ751_020403</name>
</gene>
<dbReference type="PROSITE" id="PS50015">
    <property type="entry name" value="SAP_B"/>
    <property type="match status" value="1"/>
</dbReference>
<keyword evidence="1" id="KW-1015">Disulfide bond</keyword>
<feature type="domain" description="Saposin B-type" evidence="3">
    <location>
        <begin position="50"/>
        <end position="131"/>
    </location>
</feature>
<evidence type="ECO:0000256" key="1">
    <source>
        <dbReference type="ARBA" id="ARBA00023157"/>
    </source>
</evidence>
<dbReference type="InterPro" id="IPR008139">
    <property type="entry name" value="SaposinB_dom"/>
</dbReference>
<evidence type="ECO:0000256" key="2">
    <source>
        <dbReference type="SAM" id="SignalP"/>
    </source>
</evidence>